<feature type="chain" id="PRO_5046899454" evidence="2">
    <location>
        <begin position="25"/>
        <end position="335"/>
    </location>
</feature>
<dbReference type="CDD" id="cd07012">
    <property type="entry name" value="PBP2_Bug_TTT"/>
    <property type="match status" value="1"/>
</dbReference>
<organism evidence="3 4">
    <name type="scientific">Dethiosulfovibrio marinus</name>
    <dbReference type="NCBI Taxonomy" id="133532"/>
    <lineage>
        <taxon>Bacteria</taxon>
        <taxon>Thermotogati</taxon>
        <taxon>Synergistota</taxon>
        <taxon>Synergistia</taxon>
        <taxon>Synergistales</taxon>
        <taxon>Dethiosulfovibrionaceae</taxon>
        <taxon>Dethiosulfovibrio</taxon>
    </lineage>
</organism>
<name>A0ABS9ER03_9BACT</name>
<dbReference type="RefSeq" id="WP_005659965.1">
    <property type="nucleotide sequence ID" value="NZ_JAKGUD010000004.1"/>
</dbReference>
<dbReference type="Pfam" id="PF03401">
    <property type="entry name" value="TctC"/>
    <property type="match status" value="1"/>
</dbReference>
<dbReference type="SUPFAM" id="SSF53850">
    <property type="entry name" value="Periplasmic binding protein-like II"/>
    <property type="match status" value="1"/>
</dbReference>
<evidence type="ECO:0000256" key="1">
    <source>
        <dbReference type="ARBA" id="ARBA00006987"/>
    </source>
</evidence>
<dbReference type="EMBL" id="JAKGUD010000004">
    <property type="protein sequence ID" value="MCF4142325.1"/>
    <property type="molecule type" value="Genomic_DNA"/>
</dbReference>
<dbReference type="PIRSF" id="PIRSF017082">
    <property type="entry name" value="YflP"/>
    <property type="match status" value="1"/>
</dbReference>
<comment type="similarity">
    <text evidence="1">Belongs to the UPF0065 (bug) family.</text>
</comment>
<comment type="caution">
    <text evidence="3">The sequence shown here is derived from an EMBL/GenBank/DDBJ whole genome shotgun (WGS) entry which is preliminary data.</text>
</comment>
<keyword evidence="4" id="KW-1185">Reference proteome</keyword>
<evidence type="ECO:0000313" key="3">
    <source>
        <dbReference type="EMBL" id="MCF4142325.1"/>
    </source>
</evidence>
<accession>A0ABS9ER03</accession>
<dbReference type="Proteomes" id="UP001200430">
    <property type="component" value="Unassembled WGS sequence"/>
</dbReference>
<evidence type="ECO:0000256" key="2">
    <source>
        <dbReference type="SAM" id="SignalP"/>
    </source>
</evidence>
<keyword evidence="2" id="KW-0732">Signal</keyword>
<sequence length="335" mass="35830">MRRLLALMTVFCSLGVFLVAPAFADYPDKNINGYISWGAGGGTDNASRALTPLVEKIIGGKIILQNKPGAAGALATTLVANMPADGYSILYNAEGPALYKVLGLGKYDYNDFDTLCLMVFGVDVICVNPNTPYQTLQDLIEAAKENEGKIKMASTGTGGIPFVIASMLRAMKDVEFNLVGFDGDGSGMAALLGGHVEAMPISMMGAGTVDLIKTGKLRALAVINDERVEQLPDVPAITEIYPEFSKYLPIGHFYGAFVKKGTPQPIVDELKAAYMKAVKDPAFVEFIKRLNGIQLALSGEEADKFLKKNQSNVTWLLEEAGVTKVSPAELGIPKP</sequence>
<dbReference type="InterPro" id="IPR042100">
    <property type="entry name" value="Bug_dom1"/>
</dbReference>
<gene>
    <name evidence="3" type="ORF">L2W38_05820</name>
</gene>
<dbReference type="PANTHER" id="PTHR42928:SF5">
    <property type="entry name" value="BLR1237 PROTEIN"/>
    <property type="match status" value="1"/>
</dbReference>
<dbReference type="Gene3D" id="3.40.190.10">
    <property type="entry name" value="Periplasmic binding protein-like II"/>
    <property type="match status" value="1"/>
</dbReference>
<feature type="signal peptide" evidence="2">
    <location>
        <begin position="1"/>
        <end position="24"/>
    </location>
</feature>
<reference evidence="3 4" key="1">
    <citation type="submission" date="2022-01" db="EMBL/GenBank/DDBJ databases">
        <title>Dethiosulfovibrio faecalis sp. nov., a novel proteolytic, non-sulfur-reducing bacterium isolated from a marine aquaculture solid waste bioreactor.</title>
        <authorList>
            <person name="Grabowski S."/>
            <person name="Apolinario E."/>
            <person name="Schneider N."/>
            <person name="Marshall C.W."/>
            <person name="Sowers K.R."/>
        </authorList>
    </citation>
    <scope>NUCLEOTIDE SEQUENCE [LARGE SCALE GENOMIC DNA]</scope>
    <source>
        <strain evidence="3 4">DSM 12537</strain>
    </source>
</reference>
<evidence type="ECO:0000313" key="4">
    <source>
        <dbReference type="Proteomes" id="UP001200430"/>
    </source>
</evidence>
<protein>
    <submittedName>
        <fullName evidence="3">Tripartite tricarboxylate transporter substrate binding protein</fullName>
    </submittedName>
</protein>
<dbReference type="Gene3D" id="3.40.190.150">
    <property type="entry name" value="Bordetella uptake gene, domain 1"/>
    <property type="match status" value="1"/>
</dbReference>
<proteinExistence type="inferred from homology"/>
<dbReference type="InterPro" id="IPR005064">
    <property type="entry name" value="BUG"/>
</dbReference>
<dbReference type="PANTHER" id="PTHR42928">
    <property type="entry name" value="TRICARBOXYLATE-BINDING PROTEIN"/>
    <property type="match status" value="1"/>
</dbReference>